<proteinExistence type="predicted"/>
<reference evidence="3" key="1">
    <citation type="journal article" date="2019" name="Gigascience">
        <title>De novo genome assembly of the endangered Acer yangbiense, a plant species with extremely small populations endemic to Yunnan Province, China.</title>
        <authorList>
            <person name="Yang J."/>
            <person name="Wariss H.M."/>
            <person name="Tao L."/>
            <person name="Zhang R."/>
            <person name="Yun Q."/>
            <person name="Hollingsworth P."/>
            <person name="Dao Z."/>
            <person name="Luo G."/>
            <person name="Guo H."/>
            <person name="Ma Y."/>
            <person name="Sun W."/>
        </authorList>
    </citation>
    <scope>NUCLEOTIDE SEQUENCE [LARGE SCALE GENOMIC DNA]</scope>
    <source>
        <strain evidence="3">cv. Malutang</strain>
    </source>
</reference>
<organism evidence="2 3">
    <name type="scientific">Acer yangbiense</name>
    <dbReference type="NCBI Taxonomy" id="1000413"/>
    <lineage>
        <taxon>Eukaryota</taxon>
        <taxon>Viridiplantae</taxon>
        <taxon>Streptophyta</taxon>
        <taxon>Embryophyta</taxon>
        <taxon>Tracheophyta</taxon>
        <taxon>Spermatophyta</taxon>
        <taxon>Magnoliopsida</taxon>
        <taxon>eudicotyledons</taxon>
        <taxon>Gunneridae</taxon>
        <taxon>Pentapetalae</taxon>
        <taxon>rosids</taxon>
        <taxon>malvids</taxon>
        <taxon>Sapindales</taxon>
        <taxon>Sapindaceae</taxon>
        <taxon>Hippocastanoideae</taxon>
        <taxon>Acereae</taxon>
        <taxon>Acer</taxon>
    </lineage>
</organism>
<feature type="domain" description="Reverse transcriptase Ty1/copia-type" evidence="1">
    <location>
        <begin position="295"/>
        <end position="390"/>
    </location>
</feature>
<evidence type="ECO:0000313" key="2">
    <source>
        <dbReference type="EMBL" id="TXG69843.1"/>
    </source>
</evidence>
<dbReference type="InterPro" id="IPR013103">
    <property type="entry name" value="RVT_2"/>
</dbReference>
<sequence length="391" mass="43574">MEPTTRRVYILRHVVFDEENLPYKPKPAATNSSSLVLSKFPPLDEWIGDKSKLPAIQEKQNLSKINTAILEDSYTTKSSGCCDIDSIEISNQTFVGFIPQNLEAINSIGQSFPSNNIDSSLIEDLAQKSLTTLSSNSKSSTPSVISQQQSQLPRELFVDLPTTEIVAAPIISQQPSPLPGELFVDLSTTKTDAALMDEEKSMQEVSPIQDLNNQDSHLSPQVRIRRRPAYLNDYMALATNEQSISLPLEPKTLRSALKVSRWIAAMEEELQAFHDNNMWQLVPRPKNVNIVGSDKADTSLFIYHTTDVTAVLFMYVDDVLLVANNDGFISQLIAQLGHEFAIKDLGGLHYFLGVELKFFPGGVFLTQHKYTQDLLKRTQMLESTSNATPIV</sequence>
<comment type="caution">
    <text evidence="2">The sequence shown here is derived from an EMBL/GenBank/DDBJ whole genome shotgun (WGS) entry which is preliminary data.</text>
</comment>
<dbReference type="Proteomes" id="UP000323000">
    <property type="component" value="Chromosome 2"/>
</dbReference>
<protein>
    <recommendedName>
        <fullName evidence="1">Reverse transcriptase Ty1/copia-type domain-containing protein</fullName>
    </recommendedName>
</protein>
<dbReference type="AlphaFoldDB" id="A0A5C7IKN7"/>
<dbReference type="EMBL" id="VAHF01000002">
    <property type="protein sequence ID" value="TXG69843.1"/>
    <property type="molecule type" value="Genomic_DNA"/>
</dbReference>
<dbReference type="OrthoDB" id="1002363at2759"/>
<keyword evidence="3" id="KW-1185">Reference proteome</keyword>
<accession>A0A5C7IKN7</accession>
<dbReference type="Pfam" id="PF07727">
    <property type="entry name" value="RVT_2"/>
    <property type="match status" value="1"/>
</dbReference>
<evidence type="ECO:0000313" key="3">
    <source>
        <dbReference type="Proteomes" id="UP000323000"/>
    </source>
</evidence>
<evidence type="ECO:0000259" key="1">
    <source>
        <dbReference type="Pfam" id="PF07727"/>
    </source>
</evidence>
<name>A0A5C7IKN7_9ROSI</name>
<gene>
    <name evidence="2" type="ORF">EZV62_004778</name>
</gene>